<reference evidence="3" key="2">
    <citation type="journal article" date="2024" name="Plant">
        <title>Genomic evolution and insights into agronomic trait innovations of Sesamum species.</title>
        <authorList>
            <person name="Miao H."/>
            <person name="Wang L."/>
            <person name="Qu L."/>
            <person name="Liu H."/>
            <person name="Sun Y."/>
            <person name="Le M."/>
            <person name="Wang Q."/>
            <person name="Wei S."/>
            <person name="Zheng Y."/>
            <person name="Lin W."/>
            <person name="Duan Y."/>
            <person name="Cao H."/>
            <person name="Xiong S."/>
            <person name="Wang X."/>
            <person name="Wei L."/>
            <person name="Li C."/>
            <person name="Ma Q."/>
            <person name="Ju M."/>
            <person name="Zhao R."/>
            <person name="Li G."/>
            <person name="Mu C."/>
            <person name="Tian Q."/>
            <person name="Mei H."/>
            <person name="Zhang T."/>
            <person name="Gao T."/>
            <person name="Zhang H."/>
        </authorList>
    </citation>
    <scope>NUCLEOTIDE SEQUENCE</scope>
    <source>
        <strain evidence="3">3651</strain>
    </source>
</reference>
<dbReference type="Pfam" id="PF13963">
    <property type="entry name" value="Transpos_assoc"/>
    <property type="match status" value="1"/>
</dbReference>
<evidence type="ECO:0000259" key="2">
    <source>
        <dbReference type="Pfam" id="PF13963"/>
    </source>
</evidence>
<feature type="domain" description="Transposase-associated" evidence="2">
    <location>
        <begin position="5"/>
        <end position="85"/>
    </location>
</feature>
<proteinExistence type="predicted"/>
<evidence type="ECO:0000313" key="4">
    <source>
        <dbReference type="Proteomes" id="UP001293254"/>
    </source>
</evidence>
<keyword evidence="4" id="KW-1185">Reference proteome</keyword>
<accession>A0AAE1YSD7</accession>
<evidence type="ECO:0000313" key="3">
    <source>
        <dbReference type="EMBL" id="KAK4435136.1"/>
    </source>
</evidence>
<dbReference type="InterPro" id="IPR029480">
    <property type="entry name" value="Transpos_assoc"/>
</dbReference>
<sequence length="385" mass="44778">MNIDRSWMWRRLDDNGFLLDEFVTKVDQEFLNFSFDSPRSMNNRQIKYPCSKCGNTKFLNRSDAHLHIVKNGFTRGYNIWYAHGESLNTRDDVRGSSSTPQVETSRYRTMVMDAISPEFSSGFMCDEQLPNPEAQKFFNLLKDADEPLWDGCKNHTKLSTVAQLLSIKSEYNLPEAYYDRLMLTIKNMLSEDEKLPDNFYTTKKHLSTLGLGLVRQYLRDLKMNIVENKVKILYHMDVEGDPIMELRSQIIQLRYWWDNLTDEEMKKEQLGREPDMKDMIDRGPYWLNNQLWNELVQKIILEYGLRVGARLDGMGRAILPSSTQYDALLSPPGGTLAVHSDPQNPVEFHHNRSSTLFEQPRRRRRPKDSPLESIMDASLPPPAPA</sequence>
<gene>
    <name evidence="3" type="ORF">Salat_0676900</name>
</gene>
<reference evidence="3" key="1">
    <citation type="submission" date="2020-06" db="EMBL/GenBank/DDBJ databases">
        <authorList>
            <person name="Li T."/>
            <person name="Hu X."/>
            <person name="Zhang T."/>
            <person name="Song X."/>
            <person name="Zhang H."/>
            <person name="Dai N."/>
            <person name="Sheng W."/>
            <person name="Hou X."/>
            <person name="Wei L."/>
        </authorList>
    </citation>
    <scope>NUCLEOTIDE SEQUENCE</scope>
    <source>
        <strain evidence="3">3651</strain>
        <tissue evidence="3">Leaf</tissue>
    </source>
</reference>
<dbReference type="EMBL" id="JACGWO010000002">
    <property type="protein sequence ID" value="KAK4435136.1"/>
    <property type="molecule type" value="Genomic_DNA"/>
</dbReference>
<evidence type="ECO:0000256" key="1">
    <source>
        <dbReference type="SAM" id="MobiDB-lite"/>
    </source>
</evidence>
<dbReference type="AlphaFoldDB" id="A0AAE1YSD7"/>
<dbReference type="Proteomes" id="UP001293254">
    <property type="component" value="Unassembled WGS sequence"/>
</dbReference>
<name>A0AAE1YSD7_9LAMI</name>
<organism evidence="3 4">
    <name type="scientific">Sesamum alatum</name>
    <dbReference type="NCBI Taxonomy" id="300844"/>
    <lineage>
        <taxon>Eukaryota</taxon>
        <taxon>Viridiplantae</taxon>
        <taxon>Streptophyta</taxon>
        <taxon>Embryophyta</taxon>
        <taxon>Tracheophyta</taxon>
        <taxon>Spermatophyta</taxon>
        <taxon>Magnoliopsida</taxon>
        <taxon>eudicotyledons</taxon>
        <taxon>Gunneridae</taxon>
        <taxon>Pentapetalae</taxon>
        <taxon>asterids</taxon>
        <taxon>lamiids</taxon>
        <taxon>Lamiales</taxon>
        <taxon>Pedaliaceae</taxon>
        <taxon>Sesamum</taxon>
    </lineage>
</organism>
<comment type="caution">
    <text evidence="3">The sequence shown here is derived from an EMBL/GenBank/DDBJ whole genome shotgun (WGS) entry which is preliminary data.</text>
</comment>
<protein>
    <recommendedName>
        <fullName evidence="2">Transposase-associated domain-containing protein</fullName>
    </recommendedName>
</protein>
<feature type="region of interest" description="Disordered" evidence="1">
    <location>
        <begin position="342"/>
        <end position="385"/>
    </location>
</feature>